<dbReference type="GO" id="GO:0005829">
    <property type="term" value="C:cytosol"/>
    <property type="evidence" value="ECO:0007669"/>
    <property type="project" value="TreeGrafter"/>
</dbReference>
<dbReference type="Pfam" id="PF03938">
    <property type="entry name" value="OmpH"/>
    <property type="match status" value="1"/>
</dbReference>
<gene>
    <name evidence="4" type="ORF">DRJ00_04615</name>
</gene>
<name>A0A497E3P6_UNCAE</name>
<evidence type="ECO:0000313" key="5">
    <source>
        <dbReference type="Proteomes" id="UP000279422"/>
    </source>
</evidence>
<protein>
    <recommendedName>
        <fullName evidence="6">OmpH family outer membrane protein</fullName>
    </recommendedName>
</protein>
<dbReference type="SMART" id="SM00935">
    <property type="entry name" value="OmpH"/>
    <property type="match status" value="1"/>
</dbReference>
<reference evidence="4 5" key="1">
    <citation type="submission" date="2018-06" db="EMBL/GenBank/DDBJ databases">
        <title>Extensive metabolic versatility and redundancy in microbially diverse, dynamic hydrothermal sediments.</title>
        <authorList>
            <person name="Dombrowski N."/>
            <person name="Teske A."/>
            <person name="Baker B.J."/>
        </authorList>
    </citation>
    <scope>NUCLEOTIDE SEQUENCE [LARGE SCALE GENOMIC DNA]</scope>
    <source>
        <strain evidence="4">B47_G16</strain>
    </source>
</reference>
<keyword evidence="2" id="KW-0732">Signal</keyword>
<keyword evidence="3" id="KW-0175">Coiled coil</keyword>
<dbReference type="PANTHER" id="PTHR35089">
    <property type="entry name" value="CHAPERONE PROTEIN SKP"/>
    <property type="match status" value="1"/>
</dbReference>
<evidence type="ECO:0000256" key="1">
    <source>
        <dbReference type="ARBA" id="ARBA00009091"/>
    </source>
</evidence>
<dbReference type="GO" id="GO:0050821">
    <property type="term" value="P:protein stabilization"/>
    <property type="evidence" value="ECO:0007669"/>
    <property type="project" value="TreeGrafter"/>
</dbReference>
<evidence type="ECO:0000256" key="3">
    <source>
        <dbReference type="SAM" id="Coils"/>
    </source>
</evidence>
<dbReference type="Gene3D" id="3.30.910.20">
    <property type="entry name" value="Skp domain"/>
    <property type="match status" value="1"/>
</dbReference>
<dbReference type="AlphaFoldDB" id="A0A497E3P6"/>
<dbReference type="GO" id="GO:0051082">
    <property type="term" value="F:unfolded protein binding"/>
    <property type="evidence" value="ECO:0007669"/>
    <property type="project" value="InterPro"/>
</dbReference>
<accession>A0A497E3P6</accession>
<evidence type="ECO:0000256" key="2">
    <source>
        <dbReference type="ARBA" id="ARBA00022729"/>
    </source>
</evidence>
<organism evidence="4 5">
    <name type="scientific">Aerophobetes bacterium</name>
    <dbReference type="NCBI Taxonomy" id="2030807"/>
    <lineage>
        <taxon>Bacteria</taxon>
        <taxon>Candidatus Aerophobota</taxon>
    </lineage>
</organism>
<comment type="similarity">
    <text evidence="1">Belongs to the Skp family.</text>
</comment>
<dbReference type="PANTHER" id="PTHR35089:SF1">
    <property type="entry name" value="CHAPERONE PROTEIN SKP"/>
    <property type="match status" value="1"/>
</dbReference>
<dbReference type="SUPFAM" id="SSF111384">
    <property type="entry name" value="OmpH-like"/>
    <property type="match status" value="1"/>
</dbReference>
<proteinExistence type="inferred from homology"/>
<feature type="coiled-coil region" evidence="3">
    <location>
        <begin position="62"/>
        <end position="122"/>
    </location>
</feature>
<sequence length="176" mass="20878">MLKEVTVKLALLVIFFLILTAGVAVSRQVSEEKVKVAIFDLQEVFGRYQKTKDFQAEFERYCQQVSAQLEEKRKEVEKLKEELIRQEMMLTRSERERKKEELRNKEEELGKLAQSIQREIEEKRQSYTKQIIEDILSMCLLLKEEKGYDLILDKSSLPDLTEEILLKLNEKYKGEK</sequence>
<dbReference type="Proteomes" id="UP000279422">
    <property type="component" value="Unassembled WGS sequence"/>
</dbReference>
<comment type="caution">
    <text evidence="4">The sequence shown here is derived from an EMBL/GenBank/DDBJ whole genome shotgun (WGS) entry which is preliminary data.</text>
</comment>
<dbReference type="InterPro" id="IPR024930">
    <property type="entry name" value="Skp_dom_sf"/>
</dbReference>
<dbReference type="EMBL" id="QMPZ01000053">
    <property type="protein sequence ID" value="RLE09277.1"/>
    <property type="molecule type" value="Genomic_DNA"/>
</dbReference>
<evidence type="ECO:0000313" key="4">
    <source>
        <dbReference type="EMBL" id="RLE09277.1"/>
    </source>
</evidence>
<evidence type="ECO:0008006" key="6">
    <source>
        <dbReference type="Google" id="ProtNLM"/>
    </source>
</evidence>
<dbReference type="InterPro" id="IPR005632">
    <property type="entry name" value="Chaperone_Skp"/>
</dbReference>